<evidence type="ECO:0000313" key="2">
    <source>
        <dbReference type="EMBL" id="MFB9681284.1"/>
    </source>
</evidence>
<dbReference type="Proteomes" id="UP001589610">
    <property type="component" value="Unassembled WGS sequence"/>
</dbReference>
<name>A0ABV5TQ77_9ACTN</name>
<accession>A0ABV5TQ77</accession>
<comment type="caution">
    <text evidence="2">The sequence shown here is derived from an EMBL/GenBank/DDBJ whole genome shotgun (WGS) entry which is preliminary data.</text>
</comment>
<dbReference type="EMBL" id="JBHMBS010000031">
    <property type="protein sequence ID" value="MFB9681284.1"/>
    <property type="molecule type" value="Genomic_DNA"/>
</dbReference>
<dbReference type="RefSeq" id="WP_344747731.1">
    <property type="nucleotide sequence ID" value="NZ_BAAAWW010000136.1"/>
</dbReference>
<protein>
    <submittedName>
        <fullName evidence="2">Uncharacterized protein</fullName>
    </submittedName>
</protein>
<gene>
    <name evidence="2" type="ORF">ACFFRH_37890</name>
</gene>
<keyword evidence="3" id="KW-1185">Reference proteome</keyword>
<keyword evidence="1" id="KW-0732">Signal</keyword>
<evidence type="ECO:0000313" key="3">
    <source>
        <dbReference type="Proteomes" id="UP001589610"/>
    </source>
</evidence>
<feature type="signal peptide" evidence="1">
    <location>
        <begin position="1"/>
        <end position="20"/>
    </location>
</feature>
<proteinExistence type="predicted"/>
<sequence>MNALFPHLVLFALAGSSVFAARQSGPDPLGDALSRELHKVDELEPTITCTPEEETTC</sequence>
<organism evidence="2 3">
    <name type="scientific">Streptosporangium vulgare</name>
    <dbReference type="NCBI Taxonomy" id="46190"/>
    <lineage>
        <taxon>Bacteria</taxon>
        <taxon>Bacillati</taxon>
        <taxon>Actinomycetota</taxon>
        <taxon>Actinomycetes</taxon>
        <taxon>Streptosporangiales</taxon>
        <taxon>Streptosporangiaceae</taxon>
        <taxon>Streptosporangium</taxon>
    </lineage>
</organism>
<feature type="chain" id="PRO_5045061221" evidence="1">
    <location>
        <begin position="21"/>
        <end position="57"/>
    </location>
</feature>
<evidence type="ECO:0000256" key="1">
    <source>
        <dbReference type="SAM" id="SignalP"/>
    </source>
</evidence>
<reference evidence="2 3" key="1">
    <citation type="submission" date="2024-09" db="EMBL/GenBank/DDBJ databases">
        <authorList>
            <person name="Sun Q."/>
            <person name="Mori K."/>
        </authorList>
    </citation>
    <scope>NUCLEOTIDE SEQUENCE [LARGE SCALE GENOMIC DNA]</scope>
    <source>
        <strain evidence="2 3">JCM 3028</strain>
    </source>
</reference>